<organism evidence="1 2">
    <name type="scientific">Chimaeribacter coloradensis</name>
    <dbReference type="NCBI Taxonomy" id="2060068"/>
    <lineage>
        <taxon>Bacteria</taxon>
        <taxon>Pseudomonadati</taxon>
        <taxon>Pseudomonadota</taxon>
        <taxon>Gammaproteobacteria</taxon>
        <taxon>Enterobacterales</taxon>
        <taxon>Yersiniaceae</taxon>
        <taxon>Chimaeribacter</taxon>
    </lineage>
</organism>
<evidence type="ECO:0000313" key="1">
    <source>
        <dbReference type="EMBL" id="PLR31335.1"/>
    </source>
</evidence>
<dbReference type="EMBL" id="PJZH01000024">
    <property type="protein sequence ID" value="PLR31335.1"/>
    <property type="molecule type" value="Genomic_DNA"/>
</dbReference>
<proteinExistence type="predicted"/>
<dbReference type="Proteomes" id="UP000234503">
    <property type="component" value="Unassembled WGS sequence"/>
</dbReference>
<dbReference type="AlphaFoldDB" id="A0A2N5DW45"/>
<protein>
    <submittedName>
        <fullName evidence="1">Uncharacterized protein</fullName>
    </submittedName>
</protein>
<gene>
    <name evidence="1" type="ORF">CYR32_17145</name>
</gene>
<keyword evidence="2" id="KW-1185">Reference proteome</keyword>
<reference evidence="1 2" key="1">
    <citation type="submission" date="2017-12" db="EMBL/GenBank/DDBJ databases">
        <title>Characterization of six clinical isolates of Enterochimera gen. nov., a novel genus of the Yersiniaciae family and the three species Enterochimera arupensis sp. nov., Enterochimera coloradensis sp. nov, and Enterochimera californica sp. nov.</title>
        <authorList>
            <person name="Rossi A."/>
            <person name="Fisher M."/>
        </authorList>
    </citation>
    <scope>NUCLEOTIDE SEQUENCE [LARGE SCALE GENOMIC DNA]</scope>
    <source>
        <strain evidence="2">2016-Iso4</strain>
    </source>
</reference>
<comment type="caution">
    <text evidence="1">The sequence shown here is derived from an EMBL/GenBank/DDBJ whole genome shotgun (WGS) entry which is preliminary data.</text>
</comment>
<dbReference type="OrthoDB" id="6504936at2"/>
<sequence>MKSVRLIETLLIGEDEHPTHKYEIYGSDNQTPEYALLFERQSTGSGWVESEERISLAAEQEKQEASSVMDYGYSDSAAALRDLVSDAITRCEAHWQESQHPGESERH</sequence>
<dbReference type="RefSeq" id="WP_101826370.1">
    <property type="nucleotide sequence ID" value="NZ_PJZH01000024.1"/>
</dbReference>
<evidence type="ECO:0000313" key="2">
    <source>
        <dbReference type="Proteomes" id="UP000234503"/>
    </source>
</evidence>
<accession>A0A2N5DW45</accession>
<name>A0A2N5DW45_9GAMM</name>